<evidence type="ECO:0000259" key="1">
    <source>
        <dbReference type="Pfam" id="PF17885"/>
    </source>
</evidence>
<gene>
    <name evidence="2" type="ORF">H7J73_02045</name>
</gene>
<keyword evidence="3" id="KW-1185">Reference proteome</keyword>
<dbReference type="InterPro" id="IPR041654">
    <property type="entry name" value="StyA_sbd"/>
</dbReference>
<evidence type="ECO:0000313" key="2">
    <source>
        <dbReference type="EMBL" id="MCV7224823.1"/>
    </source>
</evidence>
<evidence type="ECO:0000313" key="3">
    <source>
        <dbReference type="Proteomes" id="UP001526201"/>
    </source>
</evidence>
<dbReference type="SUPFAM" id="SSF51905">
    <property type="entry name" value="FAD/NAD(P)-binding domain"/>
    <property type="match status" value="1"/>
</dbReference>
<dbReference type="Gene3D" id="3.50.50.60">
    <property type="entry name" value="FAD/NAD(P)-binding domain"/>
    <property type="match status" value="2"/>
</dbReference>
<dbReference type="InterPro" id="IPR036188">
    <property type="entry name" value="FAD/NAD-bd_sf"/>
</dbReference>
<protein>
    <submittedName>
        <fullName evidence="2">Cadherin repeat domain-containing protein</fullName>
    </submittedName>
</protein>
<comment type="caution">
    <text evidence="2">The sequence shown here is derived from an EMBL/GenBank/DDBJ whole genome shotgun (WGS) entry which is preliminary data.</text>
</comment>
<feature type="domain" description="Styrene monooxygenase StyA putative substrate binding" evidence="1">
    <location>
        <begin position="160"/>
        <end position="274"/>
    </location>
</feature>
<organism evidence="2 3">
    <name type="scientific">Mycolicibacterium komossense</name>
    <dbReference type="NCBI Taxonomy" id="1779"/>
    <lineage>
        <taxon>Bacteria</taxon>
        <taxon>Bacillati</taxon>
        <taxon>Actinomycetota</taxon>
        <taxon>Actinomycetes</taxon>
        <taxon>Mycobacteriales</taxon>
        <taxon>Mycobacteriaceae</taxon>
        <taxon>Mycolicibacterium</taxon>
    </lineage>
</organism>
<dbReference type="Gene3D" id="3.40.50.720">
    <property type="entry name" value="NAD(P)-binding Rossmann-like Domain"/>
    <property type="match status" value="1"/>
</dbReference>
<reference evidence="2 3" key="1">
    <citation type="journal article" date="2022" name="BMC Genomics">
        <title>Comparative genome analysis of mycobacteria focusing on tRNA and non-coding RNA.</title>
        <authorList>
            <person name="Behra P.R.K."/>
            <person name="Pettersson B.M.F."/>
            <person name="Ramesh M."/>
            <person name="Das S."/>
            <person name="Dasgupta S."/>
            <person name="Kirsebom L.A."/>
        </authorList>
    </citation>
    <scope>NUCLEOTIDE SEQUENCE [LARGE SCALE GENOMIC DNA]</scope>
    <source>
        <strain evidence="2 3">DSM 44078</strain>
    </source>
</reference>
<name>A0ABT3C5T4_9MYCO</name>
<dbReference type="Proteomes" id="UP001526201">
    <property type="component" value="Unassembled WGS sequence"/>
</dbReference>
<dbReference type="RefSeq" id="WP_264065576.1">
    <property type="nucleotide sequence ID" value="NZ_JACKTY010000012.1"/>
</dbReference>
<proteinExistence type="predicted"/>
<dbReference type="EMBL" id="JACKTY010000012">
    <property type="protein sequence ID" value="MCV7224823.1"/>
    <property type="molecule type" value="Genomic_DNA"/>
</dbReference>
<sequence length="468" mass="50013">MSSLGPSQQRTVAIIGAGQTGIAAALGFLNAGFDVTVLSDRDQISLRTDIPATGTAVTFAASQAAERELGLDDYAGRVPLVTGQSTQIFTGVGGNRQDLLDFDTTYLDGARAIGVDTRLKVDERLREFTSRGGHFVISQVTADSLDEIAASHDLTLVATGRGGLSGSFPVDESRTVYDSPQRTLLMVTLTGLEHGSDVFAHRSPVGGEHNTFAVSEEQGELWWGPYLHKDAGPSWSFLGFAKRGSDWEKRFSAAQDAASAHRIVLDVHRDYVDWDLPEVSATRVIEEDPHAWLLGAVTPTVRHAVGVTKSGHPVLALGDTAISFDPIAAQGAQGGLIQSAQLVAAARDYDGPFDEQWLRGTFEHFWESRGRAATLVTRLFLGDAELAHYSQLFFAAAASSPRFASALFGLISDPTPLLGIDTEEAARDWVAGIAGEPVDDLLARSAASGFRYSTYTPQGAEQHSVAQA</sequence>
<accession>A0ABT3C5T4</accession>
<dbReference type="Pfam" id="PF17885">
    <property type="entry name" value="Smoa_sbd"/>
    <property type="match status" value="1"/>
</dbReference>